<organism evidence="1 2">
    <name type="scientific">Vibrio cidicii</name>
    <dbReference type="NCBI Taxonomy" id="1763883"/>
    <lineage>
        <taxon>Bacteria</taxon>
        <taxon>Pseudomonadati</taxon>
        <taxon>Pseudomonadota</taxon>
        <taxon>Gammaproteobacteria</taxon>
        <taxon>Vibrionales</taxon>
        <taxon>Vibrionaceae</taxon>
        <taxon>Vibrio</taxon>
    </lineage>
</organism>
<dbReference type="Proteomes" id="UP000075609">
    <property type="component" value="Unassembled WGS sequence"/>
</dbReference>
<evidence type="ECO:0000313" key="1">
    <source>
        <dbReference type="EMBL" id="KYN88499.1"/>
    </source>
</evidence>
<comment type="caution">
    <text evidence="1">The sequence shown here is derived from an EMBL/GenBank/DDBJ whole genome shotgun (WGS) entry which is preliminary data.</text>
</comment>
<reference evidence="1 2" key="1">
    <citation type="submission" date="2015-12" db="EMBL/GenBank/DDBJ databases">
        <authorList>
            <person name="Tarr C.L."/>
            <person name="Gladney L.M."/>
        </authorList>
    </citation>
    <scope>NUCLEOTIDE SEQUENCE [LARGE SCALE GENOMIC DNA]</scope>
    <source>
        <strain evidence="1 2">1048-83</strain>
    </source>
</reference>
<accession>A0ABR5W3N4</accession>
<protein>
    <submittedName>
        <fullName evidence="1">Regulator</fullName>
    </submittedName>
</protein>
<name>A0ABR5W3N4_9VIBR</name>
<sequence>MHYRKMSKNYVFREYECGLSVEETAKLCFKTVKQVKKWDAGHPIPKECKRLMRMTKGRELSSCASWEQFKMHHNRLETPSGQLVTPQEILAGLALLEIEAPSDMKTRAKLLKYARAISRMKGH</sequence>
<dbReference type="RefSeq" id="WP_061899576.1">
    <property type="nucleotide sequence ID" value="NZ_LOBP01000113.1"/>
</dbReference>
<evidence type="ECO:0000313" key="2">
    <source>
        <dbReference type="Proteomes" id="UP000075609"/>
    </source>
</evidence>
<gene>
    <name evidence="1" type="ORF">ATY35_11945</name>
</gene>
<dbReference type="EMBL" id="LOBP01000113">
    <property type="protein sequence ID" value="KYN88499.1"/>
    <property type="molecule type" value="Genomic_DNA"/>
</dbReference>
<proteinExistence type="predicted"/>
<keyword evidence="2" id="KW-1185">Reference proteome</keyword>